<dbReference type="PANTHER" id="PTHR43662">
    <property type="match status" value="1"/>
</dbReference>
<name>A0ABP7K477_9ACTN</name>
<evidence type="ECO:0000256" key="1">
    <source>
        <dbReference type="SAM" id="MobiDB-lite"/>
    </source>
</evidence>
<protein>
    <recommendedName>
        <fullName evidence="3">DUF1996 domain-containing protein</fullName>
    </recommendedName>
</protein>
<feature type="compositionally biased region" description="Gly residues" evidence="1">
    <location>
        <begin position="520"/>
        <end position="564"/>
    </location>
</feature>
<dbReference type="InterPro" id="IPR018535">
    <property type="entry name" value="DUF1996"/>
</dbReference>
<gene>
    <name evidence="4" type="ORF">GCM10022207_32160</name>
</gene>
<reference evidence="5" key="1">
    <citation type="journal article" date="2019" name="Int. J. Syst. Evol. Microbiol.">
        <title>The Global Catalogue of Microorganisms (GCM) 10K type strain sequencing project: providing services to taxonomists for standard genome sequencing and annotation.</title>
        <authorList>
            <consortium name="The Broad Institute Genomics Platform"/>
            <consortium name="The Broad Institute Genome Sequencing Center for Infectious Disease"/>
            <person name="Wu L."/>
            <person name="Ma J."/>
        </authorList>
    </citation>
    <scope>NUCLEOTIDE SEQUENCE [LARGE SCALE GENOMIC DNA]</scope>
    <source>
        <strain evidence="5">JCM 16578</strain>
    </source>
</reference>
<evidence type="ECO:0000256" key="2">
    <source>
        <dbReference type="SAM" id="Phobius"/>
    </source>
</evidence>
<evidence type="ECO:0000313" key="4">
    <source>
        <dbReference type="EMBL" id="GAA3865261.1"/>
    </source>
</evidence>
<feature type="compositionally biased region" description="Low complexity" evidence="1">
    <location>
        <begin position="629"/>
        <end position="642"/>
    </location>
</feature>
<proteinExistence type="predicted"/>
<keyword evidence="2" id="KW-1133">Transmembrane helix</keyword>
<dbReference type="PANTHER" id="PTHR43662:SF3">
    <property type="entry name" value="DOMAIN PROTEIN, PUTATIVE (AFU_ORTHOLOGUE AFUA_6G11970)-RELATED"/>
    <property type="match status" value="1"/>
</dbReference>
<accession>A0ABP7K477</accession>
<dbReference type="EMBL" id="BAAAZA010000007">
    <property type="protein sequence ID" value="GAA3865261.1"/>
    <property type="molecule type" value="Genomic_DNA"/>
</dbReference>
<feature type="domain" description="DUF1996" evidence="3">
    <location>
        <begin position="246"/>
        <end position="478"/>
    </location>
</feature>
<feature type="compositionally biased region" description="Low complexity" evidence="1">
    <location>
        <begin position="569"/>
        <end position="582"/>
    </location>
</feature>
<evidence type="ECO:0000313" key="5">
    <source>
        <dbReference type="Proteomes" id="UP001501563"/>
    </source>
</evidence>
<feature type="transmembrane region" description="Helical" evidence="2">
    <location>
        <begin position="671"/>
        <end position="688"/>
    </location>
</feature>
<feature type="region of interest" description="Disordered" evidence="1">
    <location>
        <begin position="156"/>
        <end position="199"/>
    </location>
</feature>
<keyword evidence="2" id="KW-0812">Transmembrane</keyword>
<feature type="region of interest" description="Disordered" evidence="1">
    <location>
        <begin position="496"/>
        <end position="661"/>
    </location>
</feature>
<dbReference type="Pfam" id="PF09362">
    <property type="entry name" value="DUF1996"/>
    <property type="match status" value="1"/>
</dbReference>
<dbReference type="Proteomes" id="UP001501563">
    <property type="component" value="Unassembled WGS sequence"/>
</dbReference>
<keyword evidence="5" id="KW-1185">Reference proteome</keyword>
<feature type="compositionally biased region" description="Gly residues" evidence="1">
    <location>
        <begin position="169"/>
        <end position="195"/>
    </location>
</feature>
<keyword evidence="2" id="KW-0472">Membrane</keyword>
<organism evidence="4 5">
    <name type="scientific">Streptomyces lannensis</name>
    <dbReference type="NCBI Taxonomy" id="766498"/>
    <lineage>
        <taxon>Bacteria</taxon>
        <taxon>Bacillati</taxon>
        <taxon>Actinomycetota</taxon>
        <taxon>Actinomycetes</taxon>
        <taxon>Kitasatosporales</taxon>
        <taxon>Streptomycetaceae</taxon>
        <taxon>Streptomyces</taxon>
    </lineage>
</organism>
<evidence type="ECO:0000259" key="3">
    <source>
        <dbReference type="Pfam" id="PF09362"/>
    </source>
</evidence>
<sequence length="696" mass="70408">MGRNSRRRPTGARRATFAAVALILGGGGLVAANVYASASENWGGGANQNGTDQVKSGTVTIDCPDVGQKLTDVPNAAKQNVDTELSTLDKQITEAYERLASTRQAQADDANYVQNEILGPLKDNRSAVIDRIKADYQKAGGTAPGAVDGMAACTGMAADQGQPPADGQNGEGGGDQQNGSGGQDAGQQQGDGGQAVSGPVASDFVDITTVQPDVRKPAPQAGASTGEFVTKCGVNENGKHNTDNVIVAPGVKNGAHHLHDYVGNQSNDAFATNDTFAAAETSCDDQGDKSSYYWPVLRVQDGTQDFDQDADGGGKEGNVGRILVAKQAEIKFVGSPTGEVVGMPRFLRIITGDAKAFTNGPANANAHWSCTGFEDKVQLTDKYPICPQGSQVVRSFAFQSCWDGQNIDSANHRTHVAFADAGGNCQNGFKAIPQLTMRLVYDAPQPSIDNGQVKNAYAVDGFPEQLHKPITDHDDFINVMTDDLMNQVVGCINDGRQCGGGADDQPPATSAPSDQPSSGGDNGSAPGNGGGTGDDNGAGGNGGGTGDDNGAPGNGGGSNSGGGNQTEQPPVDTPGTAPDATPGGEGAGGGSHVDHGGATPKVDTTPKSAPNDESAAPQGASGDDNTGQAPVTGDATAAAAAPAGGGDTSVPPAQTEPQAVTGGLAETGAQLWPAAIGGVLVIMGLLLLRRIGRRSV</sequence>
<comment type="caution">
    <text evidence="4">The sequence shown here is derived from an EMBL/GenBank/DDBJ whole genome shotgun (WGS) entry which is preliminary data.</text>
</comment>